<accession>A0A9R1V9D3</accession>
<reference evidence="1 2" key="1">
    <citation type="journal article" date="2017" name="Nat. Commun.">
        <title>Genome assembly with in vitro proximity ligation data and whole-genome triplication in lettuce.</title>
        <authorList>
            <person name="Reyes-Chin-Wo S."/>
            <person name="Wang Z."/>
            <person name="Yang X."/>
            <person name="Kozik A."/>
            <person name="Arikit S."/>
            <person name="Song C."/>
            <person name="Xia L."/>
            <person name="Froenicke L."/>
            <person name="Lavelle D.O."/>
            <person name="Truco M.J."/>
            <person name="Xia R."/>
            <person name="Zhu S."/>
            <person name="Xu C."/>
            <person name="Xu H."/>
            <person name="Xu X."/>
            <person name="Cox K."/>
            <person name="Korf I."/>
            <person name="Meyers B.C."/>
            <person name="Michelmore R.W."/>
        </authorList>
    </citation>
    <scope>NUCLEOTIDE SEQUENCE [LARGE SCALE GENOMIC DNA]</scope>
    <source>
        <strain evidence="2">cv. Salinas</strain>
        <tissue evidence="1">Seedlings</tissue>
    </source>
</reference>
<dbReference type="Gramene" id="rna-gnl|WGS:NBSK|LSAT_6X93560_mrna">
    <property type="protein sequence ID" value="cds-PLY74379.1"/>
    <property type="gene ID" value="gene-LSAT_6X93560"/>
</dbReference>
<sequence length="201" mass="22103">MKGRSEERKPQKASKLKFFLSKLMAENAKSKSLVHDGKKICSGLGTEYFRILLQSNCGVSVLDFVPQPEGGSQYLCLNRLNQTPSSPIASGSSAGRKASNRIVLVYHGNPESQKTAELLLDLKVKSIVSSPRIAPTETANAIARVQEVADCLGADCVPRYAGKEFLLQSCYITNIWRLIPEQVKSIVKLHSTMLYKASFLL</sequence>
<organism evidence="1 2">
    <name type="scientific">Lactuca sativa</name>
    <name type="common">Garden lettuce</name>
    <dbReference type="NCBI Taxonomy" id="4236"/>
    <lineage>
        <taxon>Eukaryota</taxon>
        <taxon>Viridiplantae</taxon>
        <taxon>Streptophyta</taxon>
        <taxon>Embryophyta</taxon>
        <taxon>Tracheophyta</taxon>
        <taxon>Spermatophyta</taxon>
        <taxon>Magnoliopsida</taxon>
        <taxon>eudicotyledons</taxon>
        <taxon>Gunneridae</taxon>
        <taxon>Pentapetalae</taxon>
        <taxon>asterids</taxon>
        <taxon>campanulids</taxon>
        <taxon>Asterales</taxon>
        <taxon>Asteraceae</taxon>
        <taxon>Cichorioideae</taxon>
        <taxon>Cichorieae</taxon>
        <taxon>Lactucinae</taxon>
        <taxon>Lactuca</taxon>
    </lineage>
</organism>
<evidence type="ECO:0000313" key="2">
    <source>
        <dbReference type="Proteomes" id="UP000235145"/>
    </source>
</evidence>
<evidence type="ECO:0000313" key="1">
    <source>
        <dbReference type="EMBL" id="KAJ0200708.1"/>
    </source>
</evidence>
<name>A0A9R1V9D3_LACSA</name>
<dbReference type="EMBL" id="NBSK02000006">
    <property type="protein sequence ID" value="KAJ0200708.1"/>
    <property type="molecule type" value="Genomic_DNA"/>
</dbReference>
<comment type="caution">
    <text evidence="1">The sequence shown here is derived from an EMBL/GenBank/DDBJ whole genome shotgun (WGS) entry which is preliminary data.</text>
</comment>
<keyword evidence="2" id="KW-1185">Reference proteome</keyword>
<gene>
    <name evidence="1" type="ORF">LSAT_V11C600333830</name>
</gene>
<proteinExistence type="predicted"/>
<protein>
    <submittedName>
        <fullName evidence="1">Uncharacterized protein</fullName>
    </submittedName>
</protein>
<dbReference type="AlphaFoldDB" id="A0A9R1V9D3"/>
<dbReference type="Proteomes" id="UP000235145">
    <property type="component" value="Unassembled WGS sequence"/>
</dbReference>